<dbReference type="WBParaSite" id="SVE_1585700.2">
    <property type="protein sequence ID" value="SVE_1585700.2"/>
    <property type="gene ID" value="SVE_1585700"/>
</dbReference>
<dbReference type="AlphaFoldDB" id="A0A0K0FU45"/>
<sequence>MTEKFRKDVEEALEVFNEYQYSDKEGNADKLEFVLSDISTYISKIPNVLELYSANKIVSSMFNTMVTKVSSSKIIKDSWDLLSTYLLQALIDNEDLRLILVNEYDMITSIARLINQYTGEDYNTEAALENLLKILQILSIEGFSVSDESFIGDLLEFLTKSLASRKNNNITKLASRLITNICFSYPSYSRIVLENRSYIASKKALFNEVVFQIPSLMTSYMSFIIHFDSLAKQRLDANDNLLKILLFNFNALKNDEPYLKVYICRFIESLLFDEVFKLTKLGETWCRQKYGKMCMKEIFKILPIIAMSSEDLGVMYGFLYNLSLNEETGKIIYDLLVKDSNNENVDLFDSHVFVKAFNVASECTASIRISDETKINAGLFVYKIIMESIEINGEFCSGEKKNNIVEYLKTLIAAPTISEFEVPERVRIEKAALFSKLCLALSKDKSFINIVPKILTTKLADQLYELQTKYIPRIKMYLRHNSGSLNCEIIRAVRLTPLLLKALSAYEECQKPLEYILSKPDVAEFLSVGLMSKDLNLIEEIISSFEISLPSPTKKQVASLLKIFNNVEKIHVEGGHSFHSQGSMKQLKEELEESIKLGESYKSQVYKLKEEIEKLKEKHENVCLEQSKKYEDLKRTMERVAHENEQLACLKENMKNLLL</sequence>
<accession>A0A0K0FU45</accession>
<organism evidence="2 3">
    <name type="scientific">Strongyloides venezuelensis</name>
    <name type="common">Threadworm</name>
    <dbReference type="NCBI Taxonomy" id="75913"/>
    <lineage>
        <taxon>Eukaryota</taxon>
        <taxon>Metazoa</taxon>
        <taxon>Ecdysozoa</taxon>
        <taxon>Nematoda</taxon>
        <taxon>Chromadorea</taxon>
        <taxon>Rhabditida</taxon>
        <taxon>Tylenchina</taxon>
        <taxon>Panagrolaimomorpha</taxon>
        <taxon>Strongyloidoidea</taxon>
        <taxon>Strongyloididae</taxon>
        <taxon>Strongyloides</taxon>
    </lineage>
</organism>
<feature type="coiled-coil region" evidence="1">
    <location>
        <begin position="584"/>
        <end position="653"/>
    </location>
</feature>
<dbReference type="Proteomes" id="UP000035680">
    <property type="component" value="Unassembled WGS sequence"/>
</dbReference>
<protein>
    <submittedName>
        <fullName evidence="3">Serine/threonine-protein kinase TOR</fullName>
    </submittedName>
</protein>
<proteinExistence type="predicted"/>
<reference evidence="3" key="2">
    <citation type="submission" date="2015-08" db="UniProtKB">
        <authorList>
            <consortium name="WormBaseParasite"/>
        </authorList>
    </citation>
    <scope>IDENTIFICATION</scope>
</reference>
<evidence type="ECO:0000256" key="1">
    <source>
        <dbReference type="SAM" id="Coils"/>
    </source>
</evidence>
<keyword evidence="1" id="KW-0175">Coiled coil</keyword>
<name>A0A0K0FU45_STRVS</name>
<keyword evidence="2" id="KW-1185">Reference proteome</keyword>
<evidence type="ECO:0000313" key="3">
    <source>
        <dbReference type="WBParaSite" id="SVE_1585700.2"/>
    </source>
</evidence>
<evidence type="ECO:0000313" key="2">
    <source>
        <dbReference type="Proteomes" id="UP000035680"/>
    </source>
</evidence>
<reference evidence="2" key="1">
    <citation type="submission" date="2014-07" db="EMBL/GenBank/DDBJ databases">
        <authorList>
            <person name="Martin A.A"/>
            <person name="De Silva N."/>
        </authorList>
    </citation>
    <scope>NUCLEOTIDE SEQUENCE</scope>
</reference>